<dbReference type="InParanoid" id="J4GBI8"/>
<feature type="region of interest" description="Disordered" evidence="1">
    <location>
        <begin position="81"/>
        <end position="132"/>
    </location>
</feature>
<protein>
    <submittedName>
        <fullName evidence="2">Uncharacterized protein</fullName>
    </submittedName>
</protein>
<organism evidence="2 3">
    <name type="scientific">Fibroporia radiculosa</name>
    <dbReference type="NCBI Taxonomy" id="599839"/>
    <lineage>
        <taxon>Eukaryota</taxon>
        <taxon>Fungi</taxon>
        <taxon>Dikarya</taxon>
        <taxon>Basidiomycota</taxon>
        <taxon>Agaricomycotina</taxon>
        <taxon>Agaricomycetes</taxon>
        <taxon>Polyporales</taxon>
        <taxon>Fibroporiaceae</taxon>
        <taxon>Fibroporia</taxon>
    </lineage>
</organism>
<feature type="compositionally biased region" description="Polar residues" evidence="1">
    <location>
        <begin position="55"/>
        <end position="64"/>
    </location>
</feature>
<dbReference type="GeneID" id="24099194"/>
<proteinExistence type="predicted"/>
<gene>
    <name evidence="2" type="ORF">FIBRA_06454</name>
</gene>
<keyword evidence="3" id="KW-1185">Reference proteome</keyword>
<dbReference type="HOGENOM" id="CLU_1749663_0_0_1"/>
<dbReference type="Proteomes" id="UP000006352">
    <property type="component" value="Unassembled WGS sequence"/>
</dbReference>
<dbReference type="RefSeq" id="XP_012183566.1">
    <property type="nucleotide sequence ID" value="XM_012328176.1"/>
</dbReference>
<evidence type="ECO:0000313" key="2">
    <source>
        <dbReference type="EMBL" id="CCM04283.1"/>
    </source>
</evidence>
<name>J4GBI8_9APHY</name>
<reference evidence="2 3" key="1">
    <citation type="journal article" date="2012" name="Appl. Environ. Microbiol.">
        <title>Short-read sequencing for genomic analysis of the brown rot fungus Fibroporia radiculosa.</title>
        <authorList>
            <person name="Tang J.D."/>
            <person name="Perkins A.D."/>
            <person name="Sonstegard T.S."/>
            <person name="Schroeder S.G."/>
            <person name="Burgess S.C."/>
            <person name="Diehl S.V."/>
        </authorList>
    </citation>
    <scope>NUCLEOTIDE SEQUENCE [LARGE SCALE GENOMIC DNA]</scope>
    <source>
        <strain evidence="2 3">TFFH 294</strain>
    </source>
</reference>
<dbReference type="AlphaFoldDB" id="J4GBI8"/>
<evidence type="ECO:0000313" key="3">
    <source>
        <dbReference type="Proteomes" id="UP000006352"/>
    </source>
</evidence>
<evidence type="ECO:0000256" key="1">
    <source>
        <dbReference type="SAM" id="MobiDB-lite"/>
    </source>
</evidence>
<dbReference type="EMBL" id="HE797148">
    <property type="protein sequence ID" value="CCM04283.1"/>
    <property type="molecule type" value="Genomic_DNA"/>
</dbReference>
<feature type="compositionally biased region" description="Polar residues" evidence="1">
    <location>
        <begin position="104"/>
        <end position="114"/>
    </location>
</feature>
<accession>J4GBI8</accession>
<sequence>MLTDCGENWTPLGRIASDRYNTMRQSLSDRPSRQPPASCPSMEAGKSFVEGGKKTLSSSVRRQTRATTMWVVTRAHSIARLAGTRQGPDSADSKHHFLRLGRSTPGTVAQSRRTGANEDERPRGAGTYNLYANADLRRPGLLQGGPGDV</sequence>
<feature type="region of interest" description="Disordered" evidence="1">
    <location>
        <begin position="23"/>
        <end position="64"/>
    </location>
</feature>